<dbReference type="InterPro" id="IPR000719">
    <property type="entry name" value="Prot_kinase_dom"/>
</dbReference>
<keyword evidence="10 14" id="KW-0443">Lipid metabolism</keyword>
<dbReference type="InterPro" id="IPR008271">
    <property type="entry name" value="Ser/Thr_kinase_AS"/>
</dbReference>
<gene>
    <name evidence="19" type="ORF">SETIT_8G194900v2</name>
</gene>
<feature type="domain" description="PNPLA" evidence="18">
    <location>
        <begin position="358"/>
        <end position="565"/>
    </location>
</feature>
<feature type="binding site" evidence="15">
    <location>
        <position position="63"/>
    </location>
    <ligand>
        <name>ATP</name>
        <dbReference type="ChEBI" id="CHEBI:30616"/>
    </ligand>
</feature>
<dbReference type="Gene3D" id="3.40.1090.10">
    <property type="entry name" value="Cytosolic phospholipase A2 catalytic domain"/>
    <property type="match status" value="1"/>
</dbReference>
<dbReference type="PROSITE" id="PS00107">
    <property type="entry name" value="PROTEIN_KINASE_ATP"/>
    <property type="match status" value="1"/>
</dbReference>
<feature type="active site" description="Nucleophile" evidence="14">
    <location>
        <position position="402"/>
    </location>
</feature>
<evidence type="ECO:0000256" key="16">
    <source>
        <dbReference type="RuleBase" id="RU361262"/>
    </source>
</evidence>
<evidence type="ECO:0000256" key="2">
    <source>
        <dbReference type="ARBA" id="ARBA00022527"/>
    </source>
</evidence>
<evidence type="ECO:0000256" key="3">
    <source>
        <dbReference type="ARBA" id="ARBA00022679"/>
    </source>
</evidence>
<dbReference type="SUPFAM" id="SSF56112">
    <property type="entry name" value="Protein kinase-like (PK-like)"/>
    <property type="match status" value="1"/>
</dbReference>
<name>A0A368S9H3_SETIT</name>
<evidence type="ECO:0000256" key="4">
    <source>
        <dbReference type="ARBA" id="ARBA00022741"/>
    </source>
</evidence>
<dbReference type="PROSITE" id="PS51635">
    <property type="entry name" value="PNPLA"/>
    <property type="match status" value="1"/>
</dbReference>
<dbReference type="InterPro" id="IPR002641">
    <property type="entry name" value="PNPLA_dom"/>
</dbReference>
<comment type="similarity">
    <text evidence="1 16">Belongs to the patatin family.</text>
</comment>
<evidence type="ECO:0000256" key="13">
    <source>
        <dbReference type="ARBA" id="ARBA00048679"/>
    </source>
</evidence>
<keyword evidence="2" id="KW-0723">Serine/threonine-protein kinase</keyword>
<dbReference type="FunFam" id="1.10.510.10:FF:001023">
    <property type="entry name" value="Os07g0541700 protein"/>
    <property type="match status" value="1"/>
</dbReference>
<dbReference type="PANTHER" id="PTHR32176:SF27">
    <property type="entry name" value="PATATIN"/>
    <property type="match status" value="1"/>
</dbReference>
<proteinExistence type="inferred from homology"/>
<dbReference type="InterPro" id="IPR017441">
    <property type="entry name" value="Protein_kinase_ATP_BS"/>
</dbReference>
<dbReference type="Gene3D" id="3.30.200.20">
    <property type="entry name" value="Phosphorylase Kinase, domain 1"/>
    <property type="match status" value="1"/>
</dbReference>
<comment type="catalytic activity">
    <reaction evidence="12">
        <text>L-threonyl-[protein] + ATP = O-phospho-L-threonyl-[protein] + ADP + H(+)</text>
        <dbReference type="Rhea" id="RHEA:46608"/>
        <dbReference type="Rhea" id="RHEA-COMP:11060"/>
        <dbReference type="Rhea" id="RHEA-COMP:11605"/>
        <dbReference type="ChEBI" id="CHEBI:15378"/>
        <dbReference type="ChEBI" id="CHEBI:30013"/>
        <dbReference type="ChEBI" id="CHEBI:30616"/>
        <dbReference type="ChEBI" id="CHEBI:61977"/>
        <dbReference type="ChEBI" id="CHEBI:456216"/>
        <dbReference type="EC" id="2.7.11.1"/>
    </reaction>
</comment>
<comment type="catalytic activity">
    <reaction evidence="13">
        <text>L-seryl-[protein] + ATP = O-phospho-L-seryl-[protein] + ADP + H(+)</text>
        <dbReference type="Rhea" id="RHEA:17989"/>
        <dbReference type="Rhea" id="RHEA-COMP:9863"/>
        <dbReference type="Rhea" id="RHEA-COMP:11604"/>
        <dbReference type="ChEBI" id="CHEBI:15378"/>
        <dbReference type="ChEBI" id="CHEBI:29999"/>
        <dbReference type="ChEBI" id="CHEBI:30616"/>
        <dbReference type="ChEBI" id="CHEBI:83421"/>
        <dbReference type="ChEBI" id="CHEBI:456216"/>
        <dbReference type="EC" id="2.7.11.1"/>
    </reaction>
</comment>
<evidence type="ECO:0000259" key="18">
    <source>
        <dbReference type="PROSITE" id="PS51635"/>
    </source>
</evidence>
<evidence type="ECO:0000256" key="14">
    <source>
        <dbReference type="PROSITE-ProRule" id="PRU01161"/>
    </source>
</evidence>
<evidence type="ECO:0000256" key="10">
    <source>
        <dbReference type="ARBA" id="ARBA00023098"/>
    </source>
</evidence>
<dbReference type="AlphaFoldDB" id="A0A368S9H3"/>
<evidence type="ECO:0000313" key="19">
    <source>
        <dbReference type="EMBL" id="RCV39079.1"/>
    </source>
</evidence>
<evidence type="ECO:0000256" key="6">
    <source>
        <dbReference type="ARBA" id="ARBA00022801"/>
    </source>
</evidence>
<feature type="short sequence motif" description="GXSXG" evidence="14">
    <location>
        <begin position="400"/>
        <end position="404"/>
    </location>
</feature>
<evidence type="ECO:0000256" key="8">
    <source>
        <dbReference type="ARBA" id="ARBA00022840"/>
    </source>
</evidence>
<feature type="active site" description="Proton acceptor" evidence="14">
    <location>
        <position position="552"/>
    </location>
</feature>
<sequence length="739" mass="82278">MGDQESGVEDLERILSDVNAEPITIPYAVIKSVTKNFAQVIGDGGFGVVYLGGLRSGMVAVKKLSISESFTDKQFLDEVACLKRVKHKNIVKYIGYCADTQGYLMEVDGKQRIVEVQQRLLCFEYVPNGSLHHYLQESIGGYEWSIRYKIIKGICQGLHYLHQRRINHLDLKPANVLLGAHMEPKITDFGLSRCIDENQSTIFTTNLRGTPGYIAPEFIDKQKISFKSDIFSLGIIMTRLLIGSNESIAENWHESLHVECQQMKICIEIAQICAEYDPSKRPTIADIILKLNKTETMVQKVPPDVNEPRNDPRSSLYQVVKRFWALPTQTLHEYSSNGATSTTVPQPPPSKGKLITILSIDGGGIRGLIPATIIACLEAKLQELDGPDARIADYFDVIAGTSTGALLTMMLAAPNENKRPLFAAKDLTTFYLENCPKIFPQRKAGWLSTAMDLMSTMRGPKYDGVFLHDKIKNLTHDVRIADTVTNVIVPAFDVKYLQPVIFSTYEAKNEPLKNALLSDICISASAAPTYFPAHFFKTEAPNGKSREFHLVDGGMAANNPTMLAMSMLTKEVLRRNSDFHLNRDSVDYRDYLIISIGTGSAKQSEKYTAHQCAKWGPVQWLYNGGFTPIIDMLSHASSGMVDIHAAVLFEAFHSEMSYLRIQDDSLKGNTSSVDIATKENMETLIGIGKVLLKKPVTRVNIETGIYETVDGEGTNEEALARFAKILSEERTLRKNNLNA</sequence>
<keyword evidence="5" id="KW-0418">Kinase</keyword>
<feature type="short sequence motif" description="DGA/G" evidence="14">
    <location>
        <begin position="552"/>
        <end position="554"/>
    </location>
</feature>
<feature type="domain" description="Protein kinase" evidence="17">
    <location>
        <begin position="35"/>
        <end position="298"/>
    </location>
</feature>
<dbReference type="EC" id="3.1.1.-" evidence="16"/>
<dbReference type="PROSITE" id="PS50011">
    <property type="entry name" value="PROTEIN_KINASE_DOM"/>
    <property type="match status" value="1"/>
</dbReference>
<evidence type="ECO:0000256" key="15">
    <source>
        <dbReference type="PROSITE-ProRule" id="PRU10141"/>
    </source>
</evidence>
<dbReference type="KEGG" id="sita:101762405"/>
<dbReference type="GO" id="GO:0006952">
    <property type="term" value="P:defense response"/>
    <property type="evidence" value="ECO:0007669"/>
    <property type="project" value="UniProtKB-KW"/>
</dbReference>
<comment type="function">
    <text evidence="16">Lipolytic acyl hydrolase (LAH).</text>
</comment>
<protein>
    <recommendedName>
        <fullName evidence="16">Patatin</fullName>
        <ecNumber evidence="16">3.1.1.-</ecNumber>
    </recommendedName>
</protein>
<dbReference type="InterPro" id="IPR016035">
    <property type="entry name" value="Acyl_Trfase/lysoPLipase"/>
</dbReference>
<dbReference type="SUPFAM" id="SSF52151">
    <property type="entry name" value="FabD/lysophospholipase-like"/>
    <property type="match status" value="1"/>
</dbReference>
<dbReference type="GO" id="GO:0016298">
    <property type="term" value="F:lipase activity"/>
    <property type="evidence" value="ECO:0007669"/>
    <property type="project" value="UniProtKB-ARBA"/>
</dbReference>
<dbReference type="EMBL" id="CM003535">
    <property type="protein sequence ID" value="RCV39079.1"/>
    <property type="molecule type" value="Genomic_DNA"/>
</dbReference>
<dbReference type="Pfam" id="PF00069">
    <property type="entry name" value="Pkinase"/>
    <property type="match status" value="1"/>
</dbReference>
<evidence type="ECO:0000256" key="1">
    <source>
        <dbReference type="ARBA" id="ARBA00010240"/>
    </source>
</evidence>
<dbReference type="Gene3D" id="1.10.510.10">
    <property type="entry name" value="Transferase(Phosphotransferase) domain 1"/>
    <property type="match status" value="1"/>
</dbReference>
<evidence type="ECO:0000256" key="12">
    <source>
        <dbReference type="ARBA" id="ARBA00047899"/>
    </source>
</evidence>
<keyword evidence="4 15" id="KW-0547">Nucleotide-binding</keyword>
<evidence type="ECO:0000256" key="5">
    <source>
        <dbReference type="ARBA" id="ARBA00022777"/>
    </source>
</evidence>
<dbReference type="GO" id="GO:0106310">
    <property type="term" value="F:protein serine kinase activity"/>
    <property type="evidence" value="ECO:0007669"/>
    <property type="project" value="RHEA"/>
</dbReference>
<dbReference type="GO" id="GO:0016042">
    <property type="term" value="P:lipid catabolic process"/>
    <property type="evidence" value="ECO:0007669"/>
    <property type="project" value="UniProtKB-UniRule"/>
</dbReference>
<evidence type="ECO:0000256" key="7">
    <source>
        <dbReference type="ARBA" id="ARBA00022821"/>
    </source>
</evidence>
<reference evidence="19" key="1">
    <citation type="journal article" date="2012" name="Nat. Biotechnol.">
        <title>Reference genome sequence of the model plant Setaria.</title>
        <authorList>
            <person name="Bennetzen J.L."/>
            <person name="Schmutz J."/>
            <person name="Wang H."/>
            <person name="Percifield R."/>
            <person name="Hawkins J."/>
            <person name="Pontaroli A.C."/>
            <person name="Estep M."/>
            <person name="Feng L."/>
            <person name="Vaughn J.N."/>
            <person name="Grimwood J."/>
            <person name="Jenkins J."/>
            <person name="Barry K."/>
            <person name="Lindquist E."/>
            <person name="Hellsten U."/>
            <person name="Deshpande S."/>
            <person name="Wang X."/>
            <person name="Wu X."/>
            <person name="Mitros T."/>
            <person name="Triplett J."/>
            <person name="Yang X."/>
            <person name="Ye C.Y."/>
            <person name="Mauro-Herrera M."/>
            <person name="Wang L."/>
            <person name="Li P."/>
            <person name="Sharma M."/>
            <person name="Sharma R."/>
            <person name="Ronald P.C."/>
            <person name="Panaud O."/>
            <person name="Kellogg E.A."/>
            <person name="Brutnell T.P."/>
            <person name="Doust A.N."/>
            <person name="Tuskan G.A."/>
            <person name="Rokhsar D."/>
            <person name="Devos K.M."/>
        </authorList>
    </citation>
    <scope>NUCLEOTIDE SEQUENCE [LARGE SCALE GENOMIC DNA]</scope>
    <source>
        <strain evidence="19">Yugu1</strain>
    </source>
</reference>
<evidence type="ECO:0000259" key="17">
    <source>
        <dbReference type="PROSITE" id="PS50011"/>
    </source>
</evidence>
<dbReference type="GO" id="GO:0005524">
    <property type="term" value="F:ATP binding"/>
    <property type="evidence" value="ECO:0007669"/>
    <property type="project" value="UniProtKB-UniRule"/>
</dbReference>
<keyword evidence="6 14" id="KW-0378">Hydrolase</keyword>
<evidence type="ECO:0000256" key="11">
    <source>
        <dbReference type="ARBA" id="ARBA00025642"/>
    </source>
</evidence>
<reference evidence="19" key="2">
    <citation type="submission" date="2015-07" db="EMBL/GenBank/DDBJ databases">
        <authorList>
            <person name="Noorani M."/>
        </authorList>
    </citation>
    <scope>NUCLEOTIDE SEQUENCE</scope>
    <source>
        <strain evidence="19">Yugu1</strain>
    </source>
</reference>
<dbReference type="GO" id="GO:0004674">
    <property type="term" value="F:protein serine/threonine kinase activity"/>
    <property type="evidence" value="ECO:0007669"/>
    <property type="project" value="UniProtKB-KW"/>
</dbReference>
<comment type="domain">
    <text evidence="16">The nitrogen atoms of the two glycine residues in the GGXR motif define the oxyanion hole, and stabilize the oxyanion that forms during the nucleophilic attack by the catalytic serine during substrate cleavage.</text>
</comment>
<keyword evidence="7" id="KW-0611">Plant defense</keyword>
<dbReference type="OrthoDB" id="1658288at2759"/>
<dbReference type="CDD" id="cd07214">
    <property type="entry name" value="Pat17_isozyme_like"/>
    <property type="match status" value="1"/>
</dbReference>
<evidence type="ECO:0000256" key="9">
    <source>
        <dbReference type="ARBA" id="ARBA00022963"/>
    </source>
</evidence>
<dbReference type="FunFam" id="3.40.1090.10:FF:000005">
    <property type="entry name" value="Patatin"/>
    <property type="match status" value="1"/>
</dbReference>
<dbReference type="PROSITE" id="PS00108">
    <property type="entry name" value="PROTEIN_KINASE_ST"/>
    <property type="match status" value="1"/>
</dbReference>
<dbReference type="SMART" id="SM00220">
    <property type="entry name" value="S_TKc"/>
    <property type="match status" value="1"/>
</dbReference>
<keyword evidence="9 14" id="KW-0442">Lipid degradation</keyword>
<dbReference type="PANTHER" id="PTHR32176">
    <property type="entry name" value="XYLOSE ISOMERASE"/>
    <property type="match status" value="1"/>
</dbReference>
<accession>A0A368S9H3</accession>
<keyword evidence="3" id="KW-0808">Transferase</keyword>
<dbReference type="Pfam" id="PF01734">
    <property type="entry name" value="Patatin"/>
    <property type="match status" value="1"/>
</dbReference>
<keyword evidence="8 15" id="KW-0067">ATP-binding</keyword>
<dbReference type="InterPro" id="IPR011009">
    <property type="entry name" value="Kinase-like_dom_sf"/>
</dbReference>
<comment type="function">
    <text evidence="11">Possesses non-specific lipolytic acyl hydrolase (LAH) activity. Hydrolyzes phospholipids as well as galactolipids. May play a role in disease resistance.</text>
</comment>
<organism evidence="19">
    <name type="scientific">Setaria italica</name>
    <name type="common">Foxtail millet</name>
    <name type="synonym">Panicum italicum</name>
    <dbReference type="NCBI Taxonomy" id="4555"/>
    <lineage>
        <taxon>Eukaryota</taxon>
        <taxon>Viridiplantae</taxon>
        <taxon>Streptophyta</taxon>
        <taxon>Embryophyta</taxon>
        <taxon>Tracheophyta</taxon>
        <taxon>Spermatophyta</taxon>
        <taxon>Magnoliopsida</taxon>
        <taxon>Liliopsida</taxon>
        <taxon>Poales</taxon>
        <taxon>Poaceae</taxon>
        <taxon>PACMAD clade</taxon>
        <taxon>Panicoideae</taxon>
        <taxon>Panicodae</taxon>
        <taxon>Paniceae</taxon>
        <taxon>Cenchrinae</taxon>
        <taxon>Setaria</taxon>
    </lineage>
</organism>
<feature type="short sequence motif" description="GXGXXG" evidence="14">
    <location>
        <begin position="362"/>
        <end position="367"/>
    </location>
</feature>